<accession>A0A0B1SCW3</accession>
<feature type="transmembrane region" description="Helical" evidence="6">
    <location>
        <begin position="32"/>
        <end position="53"/>
    </location>
</feature>
<evidence type="ECO:0000313" key="7">
    <source>
        <dbReference type="EMBL" id="KHJ82769.1"/>
    </source>
</evidence>
<feature type="non-terminal residue" evidence="7">
    <location>
        <position position="198"/>
    </location>
</feature>
<dbReference type="InterPro" id="IPR006876">
    <property type="entry name" value="LMBR1-like_membr_prot"/>
</dbReference>
<evidence type="ECO:0000256" key="3">
    <source>
        <dbReference type="ARBA" id="ARBA00022692"/>
    </source>
</evidence>
<dbReference type="PANTHER" id="PTHR21355">
    <property type="entry name" value="G-PROTEIN COUPLED RECEPTOR-ASSOCIATED PROTEIN LMBRD2"/>
    <property type="match status" value="1"/>
</dbReference>
<comment type="similarity">
    <text evidence="2">Belongs to the LIMR family.</text>
</comment>
<organism evidence="7 8">
    <name type="scientific">Oesophagostomum dentatum</name>
    <name type="common">Nodular worm</name>
    <dbReference type="NCBI Taxonomy" id="61180"/>
    <lineage>
        <taxon>Eukaryota</taxon>
        <taxon>Metazoa</taxon>
        <taxon>Ecdysozoa</taxon>
        <taxon>Nematoda</taxon>
        <taxon>Chromadorea</taxon>
        <taxon>Rhabditida</taxon>
        <taxon>Rhabditina</taxon>
        <taxon>Rhabditomorpha</taxon>
        <taxon>Strongyloidea</taxon>
        <taxon>Strongylidae</taxon>
        <taxon>Oesophagostomum</taxon>
    </lineage>
</organism>
<name>A0A0B1SCW3_OESDE</name>
<feature type="non-terminal residue" evidence="7">
    <location>
        <position position="1"/>
    </location>
</feature>
<keyword evidence="4 6" id="KW-1133">Transmembrane helix</keyword>
<sequence>LISECTFFIVNPTLTPAGIIVDYAAKRFHYKYTQIVAVAIICYLCACAYFTVFRLKIYQYYHLDPNRHTDGNSLLFSAILLCRLTPPLCLNFLGMIHLDSHITMVKDIGVETQFTKLMGHLDVIPILAKGINIYLPICILIFCAVTYYKLGTYVLHNLGFDQFVVSDEFTQDMVTAGRALVQLERSSYNRQKERMRRE</sequence>
<dbReference type="InterPro" id="IPR051584">
    <property type="entry name" value="GPCR-associated_LMBR1"/>
</dbReference>
<evidence type="ECO:0000256" key="1">
    <source>
        <dbReference type="ARBA" id="ARBA00004141"/>
    </source>
</evidence>
<evidence type="ECO:0008006" key="9">
    <source>
        <dbReference type="Google" id="ProtNLM"/>
    </source>
</evidence>
<proteinExistence type="inferred from homology"/>
<dbReference type="PANTHER" id="PTHR21355:SF0">
    <property type="entry name" value="G-PROTEIN COUPLED RECEPTOR-ASSOCIATED PROTEIN LMBRD2"/>
    <property type="match status" value="1"/>
</dbReference>
<keyword evidence="3 6" id="KW-0812">Transmembrane</keyword>
<protein>
    <recommendedName>
        <fullName evidence="9">LMBR1-like region</fullName>
    </recommendedName>
</protein>
<dbReference type="EMBL" id="KN577212">
    <property type="protein sequence ID" value="KHJ82769.1"/>
    <property type="molecule type" value="Genomic_DNA"/>
</dbReference>
<evidence type="ECO:0000256" key="4">
    <source>
        <dbReference type="ARBA" id="ARBA00022989"/>
    </source>
</evidence>
<dbReference type="GO" id="GO:0016020">
    <property type="term" value="C:membrane"/>
    <property type="evidence" value="ECO:0007669"/>
    <property type="project" value="UniProtKB-SubCell"/>
</dbReference>
<keyword evidence="8" id="KW-1185">Reference proteome</keyword>
<dbReference type="OrthoDB" id="203099at2759"/>
<evidence type="ECO:0000313" key="8">
    <source>
        <dbReference type="Proteomes" id="UP000053660"/>
    </source>
</evidence>
<dbReference type="Proteomes" id="UP000053660">
    <property type="component" value="Unassembled WGS sequence"/>
</dbReference>
<comment type="subcellular location">
    <subcellularLocation>
        <location evidence="1">Membrane</location>
        <topology evidence="1">Multi-pass membrane protein</topology>
    </subcellularLocation>
</comment>
<evidence type="ECO:0000256" key="5">
    <source>
        <dbReference type="ARBA" id="ARBA00023136"/>
    </source>
</evidence>
<feature type="transmembrane region" description="Helical" evidence="6">
    <location>
        <begin position="74"/>
        <end position="96"/>
    </location>
</feature>
<dbReference type="Pfam" id="PF04791">
    <property type="entry name" value="LMBR1"/>
    <property type="match status" value="1"/>
</dbReference>
<reference evidence="7 8" key="1">
    <citation type="submission" date="2014-03" db="EMBL/GenBank/DDBJ databases">
        <title>Draft genome of the hookworm Oesophagostomum dentatum.</title>
        <authorList>
            <person name="Mitreva M."/>
        </authorList>
    </citation>
    <scope>NUCLEOTIDE SEQUENCE [LARGE SCALE GENOMIC DNA]</scope>
    <source>
        <strain evidence="7 8">OD-Hann</strain>
    </source>
</reference>
<keyword evidence="5 6" id="KW-0472">Membrane</keyword>
<feature type="transmembrane region" description="Helical" evidence="6">
    <location>
        <begin position="126"/>
        <end position="148"/>
    </location>
</feature>
<evidence type="ECO:0000256" key="6">
    <source>
        <dbReference type="SAM" id="Phobius"/>
    </source>
</evidence>
<evidence type="ECO:0000256" key="2">
    <source>
        <dbReference type="ARBA" id="ARBA00010487"/>
    </source>
</evidence>
<gene>
    <name evidence="7" type="ORF">OESDEN_17536</name>
</gene>
<dbReference type="AlphaFoldDB" id="A0A0B1SCW3"/>